<keyword evidence="3 7" id="KW-0812">Transmembrane</keyword>
<dbReference type="EMBL" id="CP016616">
    <property type="protein sequence ID" value="ANY79251.1"/>
    <property type="molecule type" value="Genomic_DNA"/>
</dbReference>
<dbReference type="PANTHER" id="PTHR21716">
    <property type="entry name" value="TRANSMEMBRANE PROTEIN"/>
    <property type="match status" value="1"/>
</dbReference>
<dbReference type="Pfam" id="PF01594">
    <property type="entry name" value="AI-2E_transport"/>
    <property type="match status" value="1"/>
</dbReference>
<evidence type="ECO:0000256" key="4">
    <source>
        <dbReference type="ARBA" id="ARBA00022989"/>
    </source>
</evidence>
<feature type="region of interest" description="Disordered" evidence="6">
    <location>
        <begin position="1"/>
        <end position="21"/>
    </location>
</feature>
<dbReference type="AlphaFoldDB" id="A0A1B2EGY5"/>
<dbReference type="OrthoDB" id="106838at2"/>
<feature type="transmembrane region" description="Helical" evidence="7">
    <location>
        <begin position="74"/>
        <end position="96"/>
    </location>
</feature>
<evidence type="ECO:0000256" key="7">
    <source>
        <dbReference type="SAM" id="Phobius"/>
    </source>
</evidence>
<evidence type="ECO:0000256" key="1">
    <source>
        <dbReference type="ARBA" id="ARBA00004141"/>
    </source>
</evidence>
<gene>
    <name evidence="8" type="ORF">BB934_14365</name>
</gene>
<feature type="transmembrane region" description="Helical" evidence="7">
    <location>
        <begin position="171"/>
        <end position="189"/>
    </location>
</feature>
<keyword evidence="4 7" id="KW-1133">Transmembrane helix</keyword>
<name>A0A1B2EGY5_9HYPH</name>
<comment type="similarity">
    <text evidence="2">Belongs to the autoinducer-2 exporter (AI-2E) (TC 2.A.86) family.</text>
</comment>
<feature type="transmembrane region" description="Helical" evidence="7">
    <location>
        <begin position="30"/>
        <end position="62"/>
    </location>
</feature>
<accession>A0A1B2EGY5</accession>
<dbReference type="InterPro" id="IPR002549">
    <property type="entry name" value="AI-2E-like"/>
</dbReference>
<keyword evidence="5 7" id="KW-0472">Membrane</keyword>
<evidence type="ECO:0000256" key="5">
    <source>
        <dbReference type="ARBA" id="ARBA00023136"/>
    </source>
</evidence>
<dbReference type="GO" id="GO:0016020">
    <property type="term" value="C:membrane"/>
    <property type="evidence" value="ECO:0007669"/>
    <property type="project" value="UniProtKB-SubCell"/>
</dbReference>
<evidence type="ECO:0000256" key="6">
    <source>
        <dbReference type="SAM" id="MobiDB-lite"/>
    </source>
</evidence>
<comment type="subcellular location">
    <subcellularLocation>
        <location evidence="1">Membrane</location>
        <topology evidence="1">Multi-pass membrane protein</topology>
    </subcellularLocation>
</comment>
<feature type="transmembrane region" description="Helical" evidence="7">
    <location>
        <begin position="253"/>
        <end position="273"/>
    </location>
</feature>
<dbReference type="PANTHER" id="PTHR21716:SF61">
    <property type="entry name" value="BLR8064 PROTEIN"/>
    <property type="match status" value="1"/>
</dbReference>
<dbReference type="KEGG" id="moc:BB934_14365"/>
<organism evidence="8">
    <name type="scientific">Microvirga ossetica</name>
    <dbReference type="NCBI Taxonomy" id="1882682"/>
    <lineage>
        <taxon>Bacteria</taxon>
        <taxon>Pseudomonadati</taxon>
        <taxon>Pseudomonadota</taxon>
        <taxon>Alphaproteobacteria</taxon>
        <taxon>Hyphomicrobiales</taxon>
        <taxon>Methylobacteriaceae</taxon>
        <taxon>Microvirga</taxon>
    </lineage>
</organism>
<evidence type="ECO:0000256" key="2">
    <source>
        <dbReference type="ARBA" id="ARBA00009773"/>
    </source>
</evidence>
<feature type="transmembrane region" description="Helical" evidence="7">
    <location>
        <begin position="226"/>
        <end position="246"/>
    </location>
</feature>
<feature type="transmembrane region" description="Helical" evidence="7">
    <location>
        <begin position="279"/>
        <end position="304"/>
    </location>
</feature>
<evidence type="ECO:0000313" key="8">
    <source>
        <dbReference type="EMBL" id="ANY79251.1"/>
    </source>
</evidence>
<sequence>MQERVEAPPPPPSDSAPNARKRRTTRFVGAALLLALTLWMIQSYLITLGWAVIIAISVWPLYRRVQARFGGSRIAAPLLVTACLAILLLVPIALALTEIGREGQFALQWLTNLQQNGLPAPDWVHRLPLVGDQLAAWWQAHLGRPQSAGELLSGIDGETVTGWSKTLGGALISHLLHAFLTFLTLFILLRSGDEIGHHVLAVIDRWFGHPGERLAESMAAAVRGTVNGTILVAVGEGILIGIGYLVAGVPNAALFAILTAAFAMLPLGAWIAFGTAAVALVLTGGPILAAAAIVGWGAAVMLIGDNLVQPALIGGAVRLPFLWTLLGILGGLETFGLIGLFLGPVLMAALLTIWRQQSASVPGRPP</sequence>
<evidence type="ECO:0000256" key="3">
    <source>
        <dbReference type="ARBA" id="ARBA00022692"/>
    </source>
</evidence>
<protein>
    <submittedName>
        <fullName evidence="8">AI-2E family transporter</fullName>
    </submittedName>
</protein>
<dbReference type="RefSeq" id="WP_099510253.1">
    <property type="nucleotide sequence ID" value="NZ_CP016616.1"/>
</dbReference>
<proteinExistence type="inferred from homology"/>
<reference evidence="8" key="1">
    <citation type="submission" date="2016-07" db="EMBL/GenBank/DDBJ databases">
        <title>Microvirga ossetica sp. nov. a new species of rhizobia isolated from root nodules of the legume species Vicia alpestris Steven originated from North Ossetia region in the Caucasus.</title>
        <authorList>
            <person name="Safronova V.I."/>
            <person name="Kuznetsova I.G."/>
            <person name="Sazanova A.L."/>
            <person name="Belimov A."/>
            <person name="Andronov E."/>
            <person name="Osledkin Y.S."/>
            <person name="Onishchuk O.P."/>
            <person name="Kurchak O.N."/>
            <person name="Shaposhnikov A.I."/>
            <person name="Willems A."/>
            <person name="Tikhonovich I.A."/>
        </authorList>
    </citation>
    <scope>NUCLEOTIDE SEQUENCE [LARGE SCALE GENOMIC DNA]</scope>
    <source>
        <strain evidence="8">V5/3M</strain>
    </source>
</reference>